<feature type="signal peptide" evidence="12">
    <location>
        <begin position="1"/>
        <end position="20"/>
    </location>
</feature>
<dbReference type="EMBL" id="MFKF01000359">
    <property type="protein sequence ID" value="OGG45904.1"/>
    <property type="molecule type" value="Genomic_DNA"/>
</dbReference>
<gene>
    <name evidence="15" type="ORF">A3F84_14560</name>
</gene>
<evidence type="ECO:0000313" key="16">
    <source>
        <dbReference type="Proteomes" id="UP000178606"/>
    </source>
</evidence>
<dbReference type="PANTHER" id="PTHR30069">
    <property type="entry name" value="TONB-DEPENDENT OUTER MEMBRANE RECEPTOR"/>
    <property type="match status" value="1"/>
</dbReference>
<dbReference type="GO" id="GO:0015344">
    <property type="term" value="F:siderophore uptake transmembrane transporter activity"/>
    <property type="evidence" value="ECO:0007669"/>
    <property type="project" value="TreeGrafter"/>
</dbReference>
<sequence length="981" mass="108238">MRFVAVLLVVGLLVPGLALAGTTGKVAGVVKDKKTGEPVPGANVALVGAGGGVVTGAVTDLKGNYAILNVLPGTYSVKCTFIGYRETVIRNITALADFTTTVDFGIESEAIQLGQALEVVATRPLVQRDQTGSVRFASIEDIKNMPLRGYEAVTALQAGVTDFGGAGLYVRGGRQEEVAYFVDGFSQQDLLTGVSRTSINNNAIDQVNVFVGGFNAEYGRAMSGVVNVVTKEGGKKYSGTFEAITDEATSRGWLKTPSYGYNNFDGALSGPLIPNNDRITFYLSAERRDREDRSPRGGVSAYGLDSTFTYGKEKLMTEGDYNQLKKGVLPRNDAEGWTWQGKLSFKLSNNVNLKVGVLGSRNIWSVYSHHYRYDLSHTPRSRDYSNSGFARLTYTVNSKTFLVLAGNYFMTRRESGDGRYFNNLKAYGRPRGVARLDAEALYYPGDNFATADSLAFDVGSRSEWNAGDEGRPYLRYIKSRSSYITPIKFDITSQVTPHHEMQAGFDVQRHTLRFFDHLRPDLIYRGAYVDASNRGGFADLNAYGYKFDWNANQVVEVNDGADKAKRPILAAFYVQDKIEYQGLVVNAGLRYDYLGAKTETLKNQKLPLGQDAKLDAGDLAGSKAYQKVSPRLGIGFPITDRTLFHANYGKFYQQPNLENLYVGNSYLEYKVPLAGYYYPFGNPNLKPEETTAYEVGFTRQVGSSASLDITVYYKDTKDIVQVEAIPSTPAQFATFVNKDFGTVKGIDVSMVVRRTRRTQANVGYSLMYATGTGSNPESQRNIAWQFQPGATEPPRMLAPLNFDQRHKVTVNVDYRFGDKDGPALGGAHPLANAGINLLFKAGSGFPYTPTYVYNEVTLAATSSRPSGPINSSYSPWTYQLDLKANKDVVAGQNRVSLYVWVINLLDRKNVAARDINARGFETSVYSGTGLPDETRWLSTEDGRKFVEQFGQTGQQKYIVKQNDPRNFGPPRMVRFGMAYSF</sequence>
<dbReference type="Pfam" id="PF13620">
    <property type="entry name" value="CarboxypepD_reg"/>
    <property type="match status" value="1"/>
</dbReference>
<evidence type="ECO:0000256" key="6">
    <source>
        <dbReference type="ARBA" id="ARBA00023077"/>
    </source>
</evidence>
<organism evidence="15 16">
    <name type="scientific">Handelsmanbacteria sp. (strain RIFCSPLOWO2_12_FULL_64_10)</name>
    <dbReference type="NCBI Taxonomy" id="1817868"/>
    <lineage>
        <taxon>Bacteria</taxon>
        <taxon>Candidatus Handelsmaniibacteriota</taxon>
    </lineage>
</organism>
<evidence type="ECO:0000256" key="2">
    <source>
        <dbReference type="ARBA" id="ARBA00022448"/>
    </source>
</evidence>
<comment type="caution">
    <text evidence="15">The sequence shown here is derived from an EMBL/GenBank/DDBJ whole genome shotgun (WGS) entry which is preliminary data.</text>
</comment>
<evidence type="ECO:0000259" key="13">
    <source>
        <dbReference type="Pfam" id="PF00593"/>
    </source>
</evidence>
<proteinExistence type="inferred from homology"/>
<dbReference type="PANTHER" id="PTHR30069:SF29">
    <property type="entry name" value="HEMOGLOBIN AND HEMOGLOBIN-HAPTOGLOBIN-BINDING PROTEIN 1-RELATED"/>
    <property type="match status" value="1"/>
</dbReference>
<dbReference type="InterPro" id="IPR036942">
    <property type="entry name" value="Beta-barrel_TonB_sf"/>
</dbReference>
<dbReference type="AlphaFoldDB" id="A0A1F6C9P7"/>
<dbReference type="PROSITE" id="PS52016">
    <property type="entry name" value="TONB_DEPENDENT_REC_3"/>
    <property type="match status" value="1"/>
</dbReference>
<keyword evidence="2 10" id="KW-0813">Transport</keyword>
<dbReference type="Proteomes" id="UP000178606">
    <property type="component" value="Unassembled WGS sequence"/>
</dbReference>
<feature type="domain" description="TonB-dependent receptor plug" evidence="14">
    <location>
        <begin position="127"/>
        <end position="225"/>
    </location>
</feature>
<dbReference type="Gene3D" id="2.40.170.20">
    <property type="entry name" value="TonB-dependent receptor, beta-barrel domain"/>
    <property type="match status" value="1"/>
</dbReference>
<evidence type="ECO:0000256" key="11">
    <source>
        <dbReference type="RuleBase" id="RU003357"/>
    </source>
</evidence>
<evidence type="ECO:0000256" key="8">
    <source>
        <dbReference type="ARBA" id="ARBA00023170"/>
    </source>
</evidence>
<evidence type="ECO:0000256" key="3">
    <source>
        <dbReference type="ARBA" id="ARBA00022452"/>
    </source>
</evidence>
<keyword evidence="9 10" id="KW-0998">Cell outer membrane</keyword>
<accession>A0A1F6C9P7</accession>
<dbReference type="Pfam" id="PF07715">
    <property type="entry name" value="Plug"/>
    <property type="match status" value="1"/>
</dbReference>
<feature type="domain" description="TonB-dependent receptor-like beta-barrel" evidence="13">
    <location>
        <begin position="382"/>
        <end position="904"/>
    </location>
</feature>
<dbReference type="InterPro" id="IPR012910">
    <property type="entry name" value="Plug_dom"/>
</dbReference>
<keyword evidence="7 10" id="KW-0472">Membrane</keyword>
<protein>
    <recommendedName>
        <fullName evidence="17">TonB-dependent receptor-like beta-barrel domain-containing protein</fullName>
    </recommendedName>
</protein>
<dbReference type="Gene3D" id="2.170.130.10">
    <property type="entry name" value="TonB-dependent receptor, plug domain"/>
    <property type="match status" value="1"/>
</dbReference>
<evidence type="ECO:0008006" key="17">
    <source>
        <dbReference type="Google" id="ProtNLM"/>
    </source>
</evidence>
<name>A0A1F6C9P7_HANXR</name>
<keyword evidence="4 10" id="KW-0812">Transmembrane</keyword>
<dbReference type="InterPro" id="IPR039426">
    <property type="entry name" value="TonB-dep_rcpt-like"/>
</dbReference>
<dbReference type="Pfam" id="PF00593">
    <property type="entry name" value="TonB_dep_Rec_b-barrel"/>
    <property type="match status" value="1"/>
</dbReference>
<keyword evidence="8" id="KW-0675">Receptor</keyword>
<dbReference type="InterPro" id="IPR000531">
    <property type="entry name" value="Beta-barrel_TonB"/>
</dbReference>
<comment type="similarity">
    <text evidence="10 11">Belongs to the TonB-dependent receptor family.</text>
</comment>
<evidence type="ECO:0000256" key="9">
    <source>
        <dbReference type="ARBA" id="ARBA00023237"/>
    </source>
</evidence>
<evidence type="ECO:0000256" key="1">
    <source>
        <dbReference type="ARBA" id="ARBA00004571"/>
    </source>
</evidence>
<evidence type="ECO:0000256" key="4">
    <source>
        <dbReference type="ARBA" id="ARBA00022692"/>
    </source>
</evidence>
<dbReference type="GO" id="GO:0044718">
    <property type="term" value="P:siderophore transmembrane transport"/>
    <property type="evidence" value="ECO:0007669"/>
    <property type="project" value="TreeGrafter"/>
</dbReference>
<keyword evidence="3 10" id="KW-1134">Transmembrane beta strand</keyword>
<dbReference type="InterPro" id="IPR008969">
    <property type="entry name" value="CarboxyPept-like_regulatory"/>
</dbReference>
<evidence type="ECO:0000256" key="10">
    <source>
        <dbReference type="PROSITE-ProRule" id="PRU01360"/>
    </source>
</evidence>
<dbReference type="GO" id="GO:0009279">
    <property type="term" value="C:cell outer membrane"/>
    <property type="evidence" value="ECO:0007669"/>
    <property type="project" value="UniProtKB-SubCell"/>
</dbReference>
<evidence type="ECO:0000259" key="14">
    <source>
        <dbReference type="Pfam" id="PF07715"/>
    </source>
</evidence>
<keyword evidence="6 11" id="KW-0798">TonB box</keyword>
<dbReference type="SUPFAM" id="SSF49464">
    <property type="entry name" value="Carboxypeptidase regulatory domain-like"/>
    <property type="match status" value="1"/>
</dbReference>
<dbReference type="InterPro" id="IPR037066">
    <property type="entry name" value="Plug_dom_sf"/>
</dbReference>
<evidence type="ECO:0000256" key="5">
    <source>
        <dbReference type="ARBA" id="ARBA00022729"/>
    </source>
</evidence>
<feature type="chain" id="PRO_5009523266" description="TonB-dependent receptor-like beta-barrel domain-containing protein" evidence="12">
    <location>
        <begin position="21"/>
        <end position="981"/>
    </location>
</feature>
<evidence type="ECO:0000256" key="7">
    <source>
        <dbReference type="ARBA" id="ARBA00023136"/>
    </source>
</evidence>
<keyword evidence="5 12" id="KW-0732">Signal</keyword>
<evidence type="ECO:0000313" key="15">
    <source>
        <dbReference type="EMBL" id="OGG45904.1"/>
    </source>
</evidence>
<reference evidence="15 16" key="1">
    <citation type="journal article" date="2016" name="Nat. Commun.">
        <title>Thousands of microbial genomes shed light on interconnected biogeochemical processes in an aquifer system.</title>
        <authorList>
            <person name="Anantharaman K."/>
            <person name="Brown C.T."/>
            <person name="Hug L.A."/>
            <person name="Sharon I."/>
            <person name="Castelle C.J."/>
            <person name="Probst A.J."/>
            <person name="Thomas B.C."/>
            <person name="Singh A."/>
            <person name="Wilkins M.J."/>
            <person name="Karaoz U."/>
            <person name="Brodie E.L."/>
            <person name="Williams K.H."/>
            <person name="Hubbard S.S."/>
            <person name="Banfield J.F."/>
        </authorList>
    </citation>
    <scope>NUCLEOTIDE SEQUENCE [LARGE SCALE GENOMIC DNA]</scope>
    <source>
        <strain evidence="16">RIFCSPLOWO2_12_FULL_64_10</strain>
    </source>
</reference>
<dbReference type="SUPFAM" id="SSF56935">
    <property type="entry name" value="Porins"/>
    <property type="match status" value="1"/>
</dbReference>
<evidence type="ECO:0000256" key="12">
    <source>
        <dbReference type="SAM" id="SignalP"/>
    </source>
</evidence>
<dbReference type="Gene3D" id="2.60.40.1120">
    <property type="entry name" value="Carboxypeptidase-like, regulatory domain"/>
    <property type="match status" value="1"/>
</dbReference>
<comment type="subcellular location">
    <subcellularLocation>
        <location evidence="1 10">Cell outer membrane</location>
        <topology evidence="1 10">Multi-pass membrane protein</topology>
    </subcellularLocation>
</comment>